<sequence>MRIAIIGSGIAGLVCAWKLGQDHDVTLYEANGYLGGHTHTHDVEQDGRRYAVDSGFIVHNPVNYPHFTAMLDDLGVRSQPTTMSFSVHQEAGGLEYNATSLDTLFCQRRNLLSPRFLGMVRDLLRFYREAPALLAGDEPGPTLGEYLARHRYGQAFQADHLIPMASALWSSPAARILEFPARYLVRFMANHQMLQVDQRPQWRVVQGGSSRYIRALRDRWNVRVRLNCPVYQVTRQADGVTLATCEGRPRYDQVVFACHSDQALKLLAAPSAAEREVLGAITYQHNDVVLHTDARLLPRHPKAWAAWNAYVPADPSAPCSVSYCMNLLQGLQSREPFIVTLNRGDAIDPARVLARMHYHHPVHTLASVAAQARRDEISGHQRCWYAGAYWGWGFHEDGVASALDVVRGIQSQAAALSAVAA</sequence>
<evidence type="ECO:0000313" key="2">
    <source>
        <dbReference type="EMBL" id="EGP47298.1"/>
    </source>
</evidence>
<gene>
    <name evidence="2" type="ORF">AXXA_06083</name>
</gene>
<feature type="domain" description="Amine oxidase" evidence="1">
    <location>
        <begin position="10"/>
        <end position="280"/>
    </location>
</feature>
<dbReference type="HOGENOM" id="CLU_028123_1_0_4"/>
<dbReference type="PANTHER" id="PTHR42923">
    <property type="entry name" value="PROTOPORPHYRINOGEN OXIDASE"/>
    <property type="match status" value="1"/>
</dbReference>
<organism evidence="2 3">
    <name type="scientific">Achromobacter insuavis AXX-A</name>
    <dbReference type="NCBI Taxonomy" id="1003200"/>
    <lineage>
        <taxon>Bacteria</taxon>
        <taxon>Pseudomonadati</taxon>
        <taxon>Pseudomonadota</taxon>
        <taxon>Betaproteobacteria</taxon>
        <taxon>Burkholderiales</taxon>
        <taxon>Alcaligenaceae</taxon>
        <taxon>Achromobacter</taxon>
    </lineage>
</organism>
<name>F7SWW1_9BURK</name>
<dbReference type="FunFam" id="1.10.405.20:FF:000001">
    <property type="entry name" value="Amine oxidase"/>
    <property type="match status" value="1"/>
</dbReference>
<reference evidence="2 3" key="1">
    <citation type="submission" date="2011-06" db="EMBL/GenBank/DDBJ databases">
        <authorList>
            <person name="Bador J."/>
            <person name="Amoureux L."/>
            <person name="Neuwirth C."/>
        </authorList>
    </citation>
    <scope>NUCLEOTIDE SEQUENCE [LARGE SCALE GENOMIC DNA]</scope>
    <source>
        <strain evidence="2 3">AXX-A</strain>
    </source>
</reference>
<dbReference type="GO" id="GO:0016491">
    <property type="term" value="F:oxidoreductase activity"/>
    <property type="evidence" value="ECO:0007669"/>
    <property type="project" value="InterPro"/>
</dbReference>
<dbReference type="RefSeq" id="WP_006391274.1">
    <property type="nucleotide sequence ID" value="NZ_GL982453.1"/>
</dbReference>
<dbReference type="PANTHER" id="PTHR42923:SF17">
    <property type="entry name" value="AMINE OXIDASE DOMAIN-CONTAINING PROTEIN"/>
    <property type="match status" value="1"/>
</dbReference>
<dbReference type="InterPro" id="IPR036188">
    <property type="entry name" value="FAD/NAD-bd_sf"/>
</dbReference>
<dbReference type="InterPro" id="IPR050464">
    <property type="entry name" value="Zeta_carotene_desat/Oxidored"/>
</dbReference>
<dbReference type="eggNOG" id="COG2907">
    <property type="taxonomic scope" value="Bacteria"/>
</dbReference>
<proteinExistence type="predicted"/>
<dbReference type="AlphaFoldDB" id="F7SWW1"/>
<protein>
    <submittedName>
        <fullName evidence="2">Amine oxidase</fullName>
    </submittedName>
</protein>
<accession>F7SWW1</accession>
<dbReference type="SUPFAM" id="SSF51905">
    <property type="entry name" value="FAD/NAD(P)-binding domain"/>
    <property type="match status" value="1"/>
</dbReference>
<dbReference type="EMBL" id="AFRQ01000031">
    <property type="protein sequence ID" value="EGP47298.1"/>
    <property type="molecule type" value="Genomic_DNA"/>
</dbReference>
<dbReference type="Pfam" id="PF01593">
    <property type="entry name" value="Amino_oxidase"/>
    <property type="match status" value="1"/>
</dbReference>
<comment type="caution">
    <text evidence="2">The sequence shown here is derived from an EMBL/GenBank/DDBJ whole genome shotgun (WGS) entry which is preliminary data.</text>
</comment>
<dbReference type="Proteomes" id="UP000004853">
    <property type="component" value="Unassembled WGS sequence"/>
</dbReference>
<dbReference type="Gene3D" id="3.50.50.60">
    <property type="entry name" value="FAD/NAD(P)-binding domain"/>
    <property type="match status" value="1"/>
</dbReference>
<dbReference type="OrthoDB" id="20837at2"/>
<dbReference type="PATRIC" id="fig|1003200.3.peg.1192"/>
<evidence type="ECO:0000313" key="3">
    <source>
        <dbReference type="Proteomes" id="UP000004853"/>
    </source>
</evidence>
<evidence type="ECO:0000259" key="1">
    <source>
        <dbReference type="Pfam" id="PF01593"/>
    </source>
</evidence>
<dbReference type="InterPro" id="IPR002937">
    <property type="entry name" value="Amino_oxidase"/>
</dbReference>